<accession>A0A0H3PCS6</accession>
<evidence type="ECO:0000313" key="4">
    <source>
        <dbReference type="Proteomes" id="UP000837958"/>
    </source>
</evidence>
<organism evidence="2 3">
    <name type="scientific">Haemophilus influenzae (strain NTHi 3655)</name>
    <dbReference type="NCBI Taxonomy" id="375177"/>
    <lineage>
        <taxon>Bacteria</taxon>
        <taxon>Pseudomonadati</taxon>
        <taxon>Pseudomonadota</taxon>
        <taxon>Gammaproteobacteria</taxon>
        <taxon>Pasteurellales</taxon>
        <taxon>Pasteurellaceae</taxon>
        <taxon>Haemophilus</taxon>
    </lineage>
</organism>
<dbReference type="EC" id="1.1.5.3" evidence="2"/>
<protein>
    <submittedName>
        <fullName evidence="1">Gfo/Idh/MocA family oxidoreductase</fullName>
    </submittedName>
    <submittedName>
        <fullName evidence="2">sn-glycerol-3-phosphate dehydrogenase subunit A</fullName>
        <ecNumber evidence="2">1.1.5.3</ecNumber>
    </submittedName>
</protein>
<evidence type="ECO:0000313" key="3">
    <source>
        <dbReference type="Proteomes" id="UP000003185"/>
    </source>
</evidence>
<sequence>MVYLSNSNVECVMGEVQTDFIRNVHGINDFGGIGVVKFSSGSIGFIKGVSNSPFKFMFELDILGKDGRIKLLNNAETYELYQYSNKNNSAGNDYKSLILTCREDNDYQSERMIKAIKNIIHCMTNNHQPISSAETSLETIKIIHGIINSVKIGNDPNNI</sequence>
<dbReference type="EMBL" id="AAZF01000011">
    <property type="protein sequence ID" value="EDJ92228.1"/>
    <property type="molecule type" value="Genomic_DNA"/>
</dbReference>
<dbReference type="AlphaFoldDB" id="A0A0H3PCS6"/>
<dbReference type="Proteomes" id="UP000837958">
    <property type="component" value="Chromosome"/>
</dbReference>
<dbReference type="Proteomes" id="UP000003185">
    <property type="component" value="Unassembled WGS sequence"/>
</dbReference>
<keyword evidence="2" id="KW-0560">Oxidoreductase</keyword>
<reference evidence="4" key="2">
    <citation type="submission" date="2021-11" db="EMBL/GenBank/DDBJ databases">
        <authorList>
            <person name="Riesbeck K."/>
        </authorList>
    </citation>
    <scope>NUCLEOTIDE SEQUENCE [LARGE SCALE GENOMIC DNA]</scope>
</reference>
<dbReference type="EMBL" id="OV040719">
    <property type="protein sequence ID" value="CAH0450254.1"/>
    <property type="molecule type" value="Genomic_DNA"/>
</dbReference>
<evidence type="ECO:0000313" key="1">
    <source>
        <dbReference type="EMBL" id="CAH0450254.1"/>
    </source>
</evidence>
<reference evidence="2 3" key="1">
    <citation type="journal article" date="2007" name="Genome Biol.">
        <title>Characterization and modeling of the Haemophilus influenzae core and supragenomes based on the complete genomic sequences of Rd and 12 clinical nontypeable strains.</title>
        <authorList>
            <person name="Hogg J.S."/>
            <person name="Hu F.Z."/>
            <person name="Janto B."/>
            <person name="Boissy R."/>
            <person name="Hayes J."/>
            <person name="Keefe R."/>
            <person name="Post J.C."/>
            <person name="Ehrlich G.D."/>
        </authorList>
    </citation>
    <scope>NUCLEOTIDE SEQUENCE [LARGE SCALE GENOMIC DNA]</scope>
    <source>
        <strain evidence="2">3655</strain>
        <strain evidence="3">NTHi 3655</strain>
    </source>
</reference>
<dbReference type="GO" id="GO:0004368">
    <property type="term" value="F:glycerol-3-phosphate dehydrogenase (quinone) activity"/>
    <property type="evidence" value="ECO:0007669"/>
    <property type="project" value="UniProtKB-EC"/>
</dbReference>
<name>A0A0H3PCS6_HAEI3</name>
<proteinExistence type="predicted"/>
<gene>
    <name evidence="2" type="primary">glpA</name>
    <name evidence="2" type="ORF">CGSHi3655_04544</name>
    <name evidence="1" type="ORF">KRLU3655_LOCUS330</name>
</gene>
<dbReference type="Gene3D" id="3.30.360.10">
    <property type="entry name" value="Dihydrodipicolinate Reductase, domain 2"/>
    <property type="match status" value="1"/>
</dbReference>
<reference evidence="1" key="3">
    <citation type="submission" date="2024-01" db="EMBL/GenBank/DDBJ databases">
        <authorList>
            <person name="Riesbeck K."/>
        </authorList>
    </citation>
    <scope>NUCLEOTIDE SEQUENCE</scope>
    <source>
        <strain evidence="1">3655</strain>
    </source>
</reference>
<evidence type="ECO:0000313" key="2">
    <source>
        <dbReference type="EMBL" id="EDJ92228.1"/>
    </source>
</evidence>